<dbReference type="PANTHER" id="PTHR24027">
    <property type="entry name" value="CADHERIN-23"/>
    <property type="match status" value="1"/>
</dbReference>
<evidence type="ECO:0000259" key="10">
    <source>
        <dbReference type="PROSITE" id="PS50268"/>
    </source>
</evidence>
<dbReference type="GO" id="GO:0007155">
    <property type="term" value="P:cell adhesion"/>
    <property type="evidence" value="ECO:0007669"/>
    <property type="project" value="UniProtKB-KW"/>
</dbReference>
<dbReference type="FunFam" id="2.60.40.60:FF:000081">
    <property type="entry name" value="protocadherin Fat 4"/>
    <property type="match status" value="1"/>
</dbReference>
<keyword evidence="4 9" id="KW-0106">Calcium</keyword>
<proteinExistence type="predicted"/>
<sequence>MTLNSVEGAKPGSVIGSVRAHDHREVTSGSQVTYLVVGGTDHEGTFMVDRLTGDVYLARELDYEKGSRYTLQIEVDDFSKAYPSTHMVQLEISVQDSNDHAPEFPEDPVTIVIPENIQAGSSIYTFQATDKDGSGPNSEIRYSIQQRWPDIPELFSLDPVTGVLKLGRELDHEETSSLFLVVHAMDSASDPSQRLWGSVTARVFVTDENDNAPIFSSPTAVSVMEDQPVGFVLLYVMARDADQGENGRVSYRIQSGNTAG</sequence>
<dbReference type="FunFam" id="2.60.40.60:FF:000225">
    <property type="entry name" value="Dachsous cadherin-related 1"/>
    <property type="match status" value="1"/>
</dbReference>
<evidence type="ECO:0000256" key="9">
    <source>
        <dbReference type="PROSITE-ProRule" id="PRU00043"/>
    </source>
</evidence>
<gene>
    <name evidence="11" type="ORF">M9458_021991</name>
</gene>
<dbReference type="EMBL" id="JAMKFB020000010">
    <property type="protein sequence ID" value="KAL0182616.1"/>
    <property type="molecule type" value="Genomic_DNA"/>
</dbReference>
<dbReference type="InterPro" id="IPR015919">
    <property type="entry name" value="Cadherin-like_sf"/>
</dbReference>
<evidence type="ECO:0000256" key="2">
    <source>
        <dbReference type="ARBA" id="ARBA00022692"/>
    </source>
</evidence>
<dbReference type="Gene3D" id="2.60.40.60">
    <property type="entry name" value="Cadherins"/>
    <property type="match status" value="3"/>
</dbReference>
<dbReference type="Proteomes" id="UP001529510">
    <property type="component" value="Unassembled WGS sequence"/>
</dbReference>
<accession>A0ABD0Q9T5</accession>
<evidence type="ECO:0000256" key="5">
    <source>
        <dbReference type="ARBA" id="ARBA00022889"/>
    </source>
</evidence>
<dbReference type="AlphaFoldDB" id="A0ABD0Q9T5"/>
<keyword evidence="7" id="KW-0472">Membrane</keyword>
<comment type="subcellular location">
    <subcellularLocation>
        <location evidence="1">Membrane</location>
    </subcellularLocation>
</comment>
<dbReference type="GO" id="GO:0005509">
    <property type="term" value="F:calcium ion binding"/>
    <property type="evidence" value="ECO:0007669"/>
    <property type="project" value="UniProtKB-UniRule"/>
</dbReference>
<keyword evidence="2" id="KW-0812">Transmembrane</keyword>
<keyword evidence="3" id="KW-0677">Repeat</keyword>
<keyword evidence="5" id="KW-0130">Cell adhesion</keyword>
<dbReference type="PROSITE" id="PS50268">
    <property type="entry name" value="CADHERIN_2"/>
    <property type="match status" value="3"/>
</dbReference>
<dbReference type="PRINTS" id="PR00205">
    <property type="entry name" value="CADHERIN"/>
</dbReference>
<dbReference type="Pfam" id="PF00028">
    <property type="entry name" value="Cadherin"/>
    <property type="match status" value="2"/>
</dbReference>
<feature type="domain" description="Cadherin" evidence="10">
    <location>
        <begin position="105"/>
        <end position="215"/>
    </location>
</feature>
<keyword evidence="6" id="KW-1133">Transmembrane helix</keyword>
<dbReference type="PANTHER" id="PTHR24027:SF438">
    <property type="entry name" value="CADHERIN 23"/>
    <property type="match status" value="1"/>
</dbReference>
<keyword evidence="8" id="KW-0325">Glycoprotein</keyword>
<dbReference type="SMART" id="SM00112">
    <property type="entry name" value="CA"/>
    <property type="match status" value="2"/>
</dbReference>
<protein>
    <recommendedName>
        <fullName evidence="10">Cadherin domain-containing protein</fullName>
    </recommendedName>
</protein>
<feature type="domain" description="Cadherin" evidence="10">
    <location>
        <begin position="7"/>
        <end position="104"/>
    </location>
</feature>
<evidence type="ECO:0000256" key="6">
    <source>
        <dbReference type="ARBA" id="ARBA00022989"/>
    </source>
</evidence>
<evidence type="ECO:0000256" key="4">
    <source>
        <dbReference type="ARBA" id="ARBA00022837"/>
    </source>
</evidence>
<comment type="caution">
    <text evidence="11">The sequence shown here is derived from an EMBL/GenBank/DDBJ whole genome shotgun (WGS) entry which is preliminary data.</text>
</comment>
<dbReference type="GO" id="GO:0016020">
    <property type="term" value="C:membrane"/>
    <property type="evidence" value="ECO:0007669"/>
    <property type="project" value="UniProtKB-SubCell"/>
</dbReference>
<dbReference type="SUPFAM" id="SSF49313">
    <property type="entry name" value="Cadherin-like"/>
    <property type="match status" value="3"/>
</dbReference>
<dbReference type="GO" id="GO:0009653">
    <property type="term" value="P:anatomical structure morphogenesis"/>
    <property type="evidence" value="ECO:0007669"/>
    <property type="project" value="UniProtKB-ARBA"/>
</dbReference>
<evidence type="ECO:0000313" key="12">
    <source>
        <dbReference type="Proteomes" id="UP001529510"/>
    </source>
</evidence>
<organism evidence="11 12">
    <name type="scientific">Cirrhinus mrigala</name>
    <name type="common">Mrigala</name>
    <dbReference type="NCBI Taxonomy" id="683832"/>
    <lineage>
        <taxon>Eukaryota</taxon>
        <taxon>Metazoa</taxon>
        <taxon>Chordata</taxon>
        <taxon>Craniata</taxon>
        <taxon>Vertebrata</taxon>
        <taxon>Euteleostomi</taxon>
        <taxon>Actinopterygii</taxon>
        <taxon>Neopterygii</taxon>
        <taxon>Teleostei</taxon>
        <taxon>Ostariophysi</taxon>
        <taxon>Cypriniformes</taxon>
        <taxon>Cyprinidae</taxon>
        <taxon>Labeoninae</taxon>
        <taxon>Labeonini</taxon>
        <taxon>Cirrhinus</taxon>
    </lineage>
</organism>
<evidence type="ECO:0000313" key="11">
    <source>
        <dbReference type="EMBL" id="KAL0182616.1"/>
    </source>
</evidence>
<feature type="non-terminal residue" evidence="11">
    <location>
        <position position="260"/>
    </location>
</feature>
<evidence type="ECO:0000256" key="8">
    <source>
        <dbReference type="ARBA" id="ARBA00023180"/>
    </source>
</evidence>
<reference evidence="11 12" key="1">
    <citation type="submission" date="2024-05" db="EMBL/GenBank/DDBJ databases">
        <title>Genome sequencing and assembly of Indian major carp, Cirrhinus mrigala (Hamilton, 1822).</title>
        <authorList>
            <person name="Mohindra V."/>
            <person name="Chowdhury L.M."/>
            <person name="Lal K."/>
            <person name="Jena J.K."/>
        </authorList>
    </citation>
    <scope>NUCLEOTIDE SEQUENCE [LARGE SCALE GENOMIC DNA]</scope>
    <source>
        <strain evidence="11">CM1030</strain>
        <tissue evidence="11">Blood</tissue>
    </source>
</reference>
<dbReference type="PROSITE" id="PS00232">
    <property type="entry name" value="CADHERIN_1"/>
    <property type="match status" value="2"/>
</dbReference>
<dbReference type="InterPro" id="IPR039808">
    <property type="entry name" value="Cadherin"/>
</dbReference>
<dbReference type="InterPro" id="IPR020894">
    <property type="entry name" value="Cadherin_CS"/>
</dbReference>
<dbReference type="CDD" id="cd11304">
    <property type="entry name" value="Cadherin_repeat"/>
    <property type="match status" value="3"/>
</dbReference>
<evidence type="ECO:0000256" key="3">
    <source>
        <dbReference type="ARBA" id="ARBA00022737"/>
    </source>
</evidence>
<evidence type="ECO:0000256" key="1">
    <source>
        <dbReference type="ARBA" id="ARBA00004370"/>
    </source>
</evidence>
<dbReference type="InterPro" id="IPR002126">
    <property type="entry name" value="Cadherin-like_dom"/>
</dbReference>
<evidence type="ECO:0000256" key="7">
    <source>
        <dbReference type="ARBA" id="ARBA00023136"/>
    </source>
</evidence>
<feature type="domain" description="Cadherin" evidence="10">
    <location>
        <begin position="215"/>
        <end position="257"/>
    </location>
</feature>
<keyword evidence="12" id="KW-1185">Reference proteome</keyword>
<name>A0ABD0Q9T5_CIRMR</name>